<dbReference type="SUPFAM" id="SSF51726">
    <property type="entry name" value="UROD/MetE-like"/>
    <property type="match status" value="1"/>
</dbReference>
<comment type="caution">
    <text evidence="1">The sequence shown here is derived from an EMBL/GenBank/DDBJ whole genome shotgun (WGS) entry which is preliminary data.</text>
</comment>
<organism evidence="1">
    <name type="scientific">Fervidicoccus fontis</name>
    <dbReference type="NCBI Taxonomy" id="683846"/>
    <lineage>
        <taxon>Archaea</taxon>
        <taxon>Thermoproteota</taxon>
        <taxon>Thermoprotei</taxon>
        <taxon>Fervidicoccales</taxon>
        <taxon>Fervidicoccaceae</taxon>
        <taxon>Fervidicoccus</taxon>
    </lineage>
</organism>
<accession>A0A7C1HWY5</accession>
<gene>
    <name evidence="1" type="ORF">ENO04_04445</name>
</gene>
<sequence>MLKKLKDIGLDVGSDLMYFDDDIFYPFITDIQNVERGWLVRYYDNNYFVRNIVIKSKISLKTTRPWFTEKIGVYQKLSDLGFSEYIVALPGPFTIANYSIDEAGVYASKPQMVIDYARIIAEITESYINNGIGVELHEPELCFTSQLTNELIRQIYVDLFSPLGEKVHLVTYFGVPNLEILNLLPRDLTLGVEAISLEKSREIFDKLKDFSSIRLGIVDSRNTKMEKIDDLISLVFKLENKGIHIEYLSFNSMTEFLPEVIAYKKVKLLKRVVEAIKH</sequence>
<protein>
    <submittedName>
        <fullName evidence="1">Uncharacterized protein</fullName>
    </submittedName>
</protein>
<dbReference type="InterPro" id="IPR038071">
    <property type="entry name" value="UROD/MetE-like_sf"/>
</dbReference>
<reference evidence="1" key="1">
    <citation type="journal article" date="2020" name="mSystems">
        <title>Genome- and Community-Level Interaction Insights into Carbon Utilization and Element Cycling Functions of Hydrothermarchaeota in Hydrothermal Sediment.</title>
        <authorList>
            <person name="Zhou Z."/>
            <person name="Liu Y."/>
            <person name="Xu W."/>
            <person name="Pan J."/>
            <person name="Luo Z.H."/>
            <person name="Li M."/>
        </authorList>
    </citation>
    <scope>NUCLEOTIDE SEQUENCE [LARGE SCALE GENOMIC DNA]</scope>
    <source>
        <strain evidence="1">SpSt-123</strain>
    </source>
</reference>
<proteinExistence type="predicted"/>
<evidence type="ECO:0000313" key="1">
    <source>
        <dbReference type="EMBL" id="HDS10846.1"/>
    </source>
</evidence>
<name>A0A7C1HWY5_9CREN</name>
<dbReference type="Gene3D" id="3.20.20.210">
    <property type="match status" value="1"/>
</dbReference>
<dbReference type="AlphaFoldDB" id="A0A7C1HWY5"/>
<dbReference type="EMBL" id="DSDY01000136">
    <property type="protein sequence ID" value="HDS10846.1"/>
    <property type="molecule type" value="Genomic_DNA"/>
</dbReference>